<dbReference type="PANTHER" id="PTHR18444:SF9">
    <property type="entry name" value="UPF0538 PROTEIN C2ORF76"/>
    <property type="match status" value="1"/>
</dbReference>
<dbReference type="GeneID" id="24594121"/>
<accession>A0A922LJJ9</accession>
<sequence>MSGRSRSWRRIGASLPYRTTCYLPLSNIPQSATVKDLFDRIHHEVKISSVIPSPFKNLCYDALKVRHKAFNTKSGELLIDLEGDPIPSNSDLTLESLGIVNETEVAVFKMSDFLAQRDNPEFLW</sequence>
<dbReference type="CTD" id="24594121"/>
<reference evidence="2" key="3">
    <citation type="submission" date="2021-06" db="EMBL/GenBank/DDBJ databases">
        <title>Chromosome-level genome assembly for S. haematobium.</title>
        <authorList>
            <person name="Stroehlein A.J."/>
        </authorList>
    </citation>
    <scope>NUCLEOTIDE SEQUENCE</scope>
</reference>
<reference evidence="2" key="2">
    <citation type="journal article" date="2019" name="Gigascience">
        <title>High-quality Schistosoma haematobium genome achieved by single-molecule and long-range sequencing.</title>
        <authorList>
            <person name="Stroehlein A.J."/>
            <person name="Korhonen P.K."/>
            <person name="Chong T.M."/>
            <person name="Lim Y.L."/>
            <person name="Chan K.G."/>
            <person name="Webster B."/>
            <person name="Rollinson D."/>
            <person name="Brindley P.J."/>
            <person name="Gasser R.B."/>
            <person name="Young N.D."/>
        </authorList>
    </citation>
    <scope>NUCLEOTIDE SEQUENCE</scope>
</reference>
<protein>
    <submittedName>
        <fullName evidence="2">Uncharacterized protein</fullName>
    </submittedName>
</protein>
<dbReference type="Pfam" id="PF10209">
    <property type="entry name" value="DUF2340"/>
    <property type="match status" value="1"/>
</dbReference>
<dbReference type="RefSeq" id="XP_051069147.1">
    <property type="nucleotide sequence ID" value="XM_051213193.1"/>
</dbReference>
<reference evidence="2" key="1">
    <citation type="journal article" date="2012" name="Nat. Genet.">
        <title>Whole-genome sequence of Schistosoma haematobium.</title>
        <authorList>
            <person name="Young N.D."/>
            <person name="Jex A.R."/>
            <person name="Li B."/>
            <person name="Liu S."/>
            <person name="Yang L."/>
            <person name="Xiong Z."/>
            <person name="Li Y."/>
            <person name="Cantacessi C."/>
            <person name="Hall R.S."/>
            <person name="Xu X."/>
            <person name="Chen F."/>
            <person name="Wu X."/>
            <person name="Zerlotini A."/>
            <person name="Oliveira G."/>
            <person name="Hofmann A."/>
            <person name="Zhang G."/>
            <person name="Fang X."/>
            <person name="Kang Y."/>
            <person name="Campbell B.E."/>
            <person name="Loukas A."/>
            <person name="Ranganathan S."/>
            <person name="Rollinson D."/>
            <person name="Rinaldi G."/>
            <person name="Brindley P.J."/>
            <person name="Yang H."/>
            <person name="Wang J."/>
            <person name="Wang J."/>
            <person name="Gasser R.B."/>
        </authorList>
    </citation>
    <scope>NUCLEOTIDE SEQUENCE</scope>
</reference>
<reference evidence="2" key="4">
    <citation type="journal article" date="2022" name="PLoS Pathog.">
        <title>Chromosome-level genome of Schistosoma haematobium underpins genome-wide explorations of molecular variation.</title>
        <authorList>
            <person name="Stroehlein A.J."/>
            <person name="Korhonen P.K."/>
            <person name="Lee V.V."/>
            <person name="Ralph S.A."/>
            <person name="Mentink-Kane M."/>
            <person name="You H."/>
            <person name="McManus D.P."/>
            <person name="Tchuente L.T."/>
            <person name="Stothard J.R."/>
            <person name="Kaur P."/>
            <person name="Dudchenko O."/>
            <person name="Aiden E.L."/>
            <person name="Yang B."/>
            <person name="Yang H."/>
            <person name="Emery A.M."/>
            <person name="Webster B.L."/>
            <person name="Brindley P.J."/>
            <person name="Rollinson D."/>
            <person name="Chang B.C.H."/>
            <person name="Gasser R.B."/>
            <person name="Young N.D."/>
        </authorList>
    </citation>
    <scope>NUCLEOTIDE SEQUENCE</scope>
</reference>
<evidence type="ECO:0000313" key="2">
    <source>
        <dbReference type="EMBL" id="KAH9587426.1"/>
    </source>
</evidence>
<proteinExistence type="inferred from homology"/>
<comment type="caution">
    <text evidence="2">The sequence shown here is derived from an EMBL/GenBank/DDBJ whole genome shotgun (WGS) entry which is preliminary data.</text>
</comment>
<gene>
    <name evidence="2" type="ORF">MS3_00005167</name>
</gene>
<keyword evidence="3" id="KW-1185">Reference proteome</keyword>
<dbReference type="PANTHER" id="PTHR18444">
    <property type="entry name" value="UPF0538 FAMILY MEMBER"/>
    <property type="match status" value="1"/>
</dbReference>
<name>A0A922LJJ9_SCHHA</name>
<evidence type="ECO:0000313" key="3">
    <source>
        <dbReference type="Proteomes" id="UP000471633"/>
    </source>
</evidence>
<evidence type="ECO:0000256" key="1">
    <source>
        <dbReference type="ARBA" id="ARBA00007176"/>
    </source>
</evidence>
<dbReference type="EMBL" id="AMPZ03000003">
    <property type="protein sequence ID" value="KAH9587426.1"/>
    <property type="molecule type" value="Genomic_DNA"/>
</dbReference>
<dbReference type="Proteomes" id="UP000471633">
    <property type="component" value="Unassembled WGS sequence"/>
</dbReference>
<dbReference type="InterPro" id="IPR018794">
    <property type="entry name" value="UPF0538"/>
</dbReference>
<comment type="similarity">
    <text evidence="1">Belongs to the UPF0538 family.</text>
</comment>
<dbReference type="AlphaFoldDB" id="A0A922LJJ9"/>
<organism evidence="2 3">
    <name type="scientific">Schistosoma haematobium</name>
    <name type="common">Blood fluke</name>
    <dbReference type="NCBI Taxonomy" id="6185"/>
    <lineage>
        <taxon>Eukaryota</taxon>
        <taxon>Metazoa</taxon>
        <taxon>Spiralia</taxon>
        <taxon>Lophotrochozoa</taxon>
        <taxon>Platyhelminthes</taxon>
        <taxon>Trematoda</taxon>
        <taxon>Digenea</taxon>
        <taxon>Strigeidida</taxon>
        <taxon>Schistosomatoidea</taxon>
        <taxon>Schistosomatidae</taxon>
        <taxon>Schistosoma</taxon>
    </lineage>
</organism>